<comment type="caution">
    <text evidence="5">The sequence shown here is derived from an EMBL/GenBank/DDBJ whole genome shotgun (WGS) entry which is preliminary data.</text>
</comment>
<dbReference type="Proteomes" id="UP000744769">
    <property type="component" value="Unassembled WGS sequence"/>
</dbReference>
<dbReference type="GO" id="GO:0006633">
    <property type="term" value="P:fatty acid biosynthetic process"/>
    <property type="evidence" value="ECO:0007669"/>
    <property type="project" value="InterPro"/>
</dbReference>
<sequence length="230" mass="24467">MIGRAESDVGSVELGIDIEALDDVARAYARFGQRYVDRVLAPHERRDLRDRSRQVRYIAGRFAAKEAAIKAWGVTAATPVAWSRVVVEQTRSGLIVTAPHLGAAPVRVSLSVTEQAAYAVALGGRRDPANAVDTVGHGEGLGMAQDTVDATIIEVLDEQARLVGPAGDLARDANLFEAGMTSHASVNVMLGVEDAFDIEFPDALLTKKTFTSIASIADAVQQIQGDEATL</sequence>
<dbReference type="EMBL" id="JAAOIV010000009">
    <property type="protein sequence ID" value="NHN56590.1"/>
    <property type="molecule type" value="Genomic_DNA"/>
</dbReference>
<dbReference type="PROSITE" id="PS50075">
    <property type="entry name" value="CARRIER"/>
    <property type="match status" value="1"/>
</dbReference>
<evidence type="ECO:0000313" key="5">
    <source>
        <dbReference type="EMBL" id="NHN56590.1"/>
    </source>
</evidence>
<evidence type="ECO:0000256" key="1">
    <source>
        <dbReference type="ARBA" id="ARBA00022679"/>
    </source>
</evidence>
<dbReference type="GO" id="GO:0000287">
    <property type="term" value="F:magnesium ion binding"/>
    <property type="evidence" value="ECO:0007669"/>
    <property type="project" value="InterPro"/>
</dbReference>
<dbReference type="InterPro" id="IPR009081">
    <property type="entry name" value="PP-bd_ACP"/>
</dbReference>
<dbReference type="AlphaFoldDB" id="A0A967B3H9"/>
<feature type="domain" description="Carrier" evidence="4">
    <location>
        <begin position="146"/>
        <end position="227"/>
    </location>
</feature>
<dbReference type="InterPro" id="IPR004568">
    <property type="entry name" value="Ppantetheine-prot_Trfase_dom"/>
</dbReference>
<keyword evidence="2" id="KW-0479">Metal-binding</keyword>
<dbReference type="Gene3D" id="1.10.1200.10">
    <property type="entry name" value="ACP-like"/>
    <property type="match status" value="1"/>
</dbReference>
<keyword evidence="1" id="KW-0808">Transferase</keyword>
<dbReference type="Gene3D" id="3.90.470.20">
    <property type="entry name" value="4'-phosphopantetheinyl transferase domain"/>
    <property type="match status" value="1"/>
</dbReference>
<dbReference type="NCBIfam" id="TIGR00556">
    <property type="entry name" value="pantethn_trn"/>
    <property type="match status" value="1"/>
</dbReference>
<evidence type="ECO:0000256" key="2">
    <source>
        <dbReference type="ARBA" id="ARBA00022723"/>
    </source>
</evidence>
<name>A0A967B3H9_9MICO</name>
<dbReference type="SUPFAM" id="SSF56214">
    <property type="entry name" value="4'-phosphopantetheinyl transferase"/>
    <property type="match status" value="1"/>
</dbReference>
<gene>
    <name evidence="5" type="ORF">G9U51_12450</name>
</gene>
<evidence type="ECO:0000259" key="4">
    <source>
        <dbReference type="PROSITE" id="PS50075"/>
    </source>
</evidence>
<dbReference type="InterPro" id="IPR008278">
    <property type="entry name" value="4-PPantetheinyl_Trfase_dom"/>
</dbReference>
<dbReference type="InterPro" id="IPR037143">
    <property type="entry name" value="4-PPantetheinyl_Trfase_dom_sf"/>
</dbReference>
<accession>A0A967B3H9</accession>
<keyword evidence="3" id="KW-0460">Magnesium</keyword>
<dbReference type="Pfam" id="PF01648">
    <property type="entry name" value="ACPS"/>
    <property type="match status" value="1"/>
</dbReference>
<dbReference type="SUPFAM" id="SSF47336">
    <property type="entry name" value="ACP-like"/>
    <property type="match status" value="1"/>
</dbReference>
<evidence type="ECO:0000313" key="6">
    <source>
        <dbReference type="Proteomes" id="UP000744769"/>
    </source>
</evidence>
<protein>
    <submittedName>
        <fullName evidence="5">Acyl carrier protein</fullName>
    </submittedName>
</protein>
<dbReference type="Pfam" id="PF00550">
    <property type="entry name" value="PP-binding"/>
    <property type="match status" value="1"/>
</dbReference>
<reference evidence="5" key="1">
    <citation type="submission" date="2020-03" db="EMBL/GenBank/DDBJ databases">
        <title>Draft sequencing of Calidifontibacter sp. DB0510.</title>
        <authorList>
            <person name="Kim D.-U."/>
        </authorList>
    </citation>
    <scope>NUCLEOTIDE SEQUENCE</scope>
    <source>
        <strain evidence="5">DB0510</strain>
    </source>
</reference>
<organism evidence="5 6">
    <name type="scientific">Metallococcus carri</name>
    <dbReference type="NCBI Taxonomy" id="1656884"/>
    <lineage>
        <taxon>Bacteria</taxon>
        <taxon>Bacillati</taxon>
        <taxon>Actinomycetota</taxon>
        <taxon>Actinomycetes</taxon>
        <taxon>Micrococcales</taxon>
        <taxon>Dermacoccaceae</taxon>
        <taxon>Metallococcus</taxon>
    </lineage>
</organism>
<evidence type="ECO:0000256" key="3">
    <source>
        <dbReference type="ARBA" id="ARBA00022842"/>
    </source>
</evidence>
<proteinExistence type="predicted"/>
<dbReference type="InterPro" id="IPR036736">
    <property type="entry name" value="ACP-like_sf"/>
</dbReference>
<dbReference type="NCBIfam" id="NF005480">
    <property type="entry name" value="PRK07081.1"/>
    <property type="match status" value="1"/>
</dbReference>
<dbReference type="GO" id="GO:0008897">
    <property type="term" value="F:holo-[acyl-carrier-protein] synthase activity"/>
    <property type="evidence" value="ECO:0007669"/>
    <property type="project" value="InterPro"/>
</dbReference>
<keyword evidence="6" id="KW-1185">Reference proteome</keyword>
<dbReference type="RefSeq" id="WP_166197258.1">
    <property type="nucleotide sequence ID" value="NZ_JAAOIV010000009.1"/>
</dbReference>